<name>A0A1X1ZIV2_9MYCO</name>
<feature type="signal peptide" evidence="1">
    <location>
        <begin position="1"/>
        <end position="31"/>
    </location>
</feature>
<organism evidence="2 3">
    <name type="scientific">Mycobacterium palustre</name>
    <dbReference type="NCBI Taxonomy" id="153971"/>
    <lineage>
        <taxon>Bacteria</taxon>
        <taxon>Bacillati</taxon>
        <taxon>Actinomycetota</taxon>
        <taxon>Actinomycetes</taxon>
        <taxon>Mycobacteriales</taxon>
        <taxon>Mycobacteriaceae</taxon>
        <taxon>Mycobacterium</taxon>
        <taxon>Mycobacterium simiae complex</taxon>
    </lineage>
</organism>
<dbReference type="EMBL" id="LQPJ01000109">
    <property type="protein sequence ID" value="ORW23195.1"/>
    <property type="molecule type" value="Genomic_DNA"/>
</dbReference>
<evidence type="ECO:0000313" key="2">
    <source>
        <dbReference type="EMBL" id="ORW23195.1"/>
    </source>
</evidence>
<gene>
    <name evidence="2" type="ORF">AWC19_11515</name>
</gene>
<keyword evidence="3" id="KW-1185">Reference proteome</keyword>
<evidence type="ECO:0000256" key="1">
    <source>
        <dbReference type="SAM" id="SignalP"/>
    </source>
</evidence>
<accession>A0A1X1ZIV2</accession>
<dbReference type="RefSeq" id="WP_085079059.1">
    <property type="nucleotide sequence ID" value="NZ_JACKRZ010000056.1"/>
</dbReference>
<sequence>MHELARLGTRAAALTAAIAAAAAAETFTAAAANGTTVVLESKLRRCDFSLVSEAAQVPFPALGSGSALIRTTGSTVTAEVRVAIPNRPGTHYDVGLIQEPRPSSATCGPGDPGTAFTGLDTDGAGNAAVTIQDAVGSGTTGVWVIVERPDPHSQNPAEFYTSEFLAPV</sequence>
<keyword evidence="1" id="KW-0732">Signal</keyword>
<dbReference type="OrthoDB" id="4637980at2"/>
<evidence type="ECO:0000313" key="3">
    <source>
        <dbReference type="Proteomes" id="UP000193529"/>
    </source>
</evidence>
<dbReference type="Proteomes" id="UP000193529">
    <property type="component" value="Unassembled WGS sequence"/>
</dbReference>
<reference evidence="2 3" key="1">
    <citation type="submission" date="2016-01" db="EMBL/GenBank/DDBJ databases">
        <title>The new phylogeny of the genus Mycobacterium.</title>
        <authorList>
            <person name="Tarcisio F."/>
            <person name="Conor M."/>
            <person name="Antonella G."/>
            <person name="Elisabetta G."/>
            <person name="Giulia F.S."/>
            <person name="Sara T."/>
            <person name="Anna F."/>
            <person name="Clotilde B."/>
            <person name="Roberto B."/>
            <person name="Veronica D.S."/>
            <person name="Fabio R."/>
            <person name="Monica P."/>
            <person name="Olivier J."/>
            <person name="Enrico T."/>
            <person name="Nicola S."/>
        </authorList>
    </citation>
    <scope>NUCLEOTIDE SEQUENCE [LARGE SCALE GENOMIC DNA]</scope>
    <source>
        <strain evidence="2 3">DSM 44572</strain>
    </source>
</reference>
<dbReference type="AlphaFoldDB" id="A0A1X1ZIV2"/>
<feature type="chain" id="PRO_5010878214" description="Secreted protein" evidence="1">
    <location>
        <begin position="32"/>
        <end position="168"/>
    </location>
</feature>
<evidence type="ECO:0008006" key="4">
    <source>
        <dbReference type="Google" id="ProtNLM"/>
    </source>
</evidence>
<proteinExistence type="predicted"/>
<comment type="caution">
    <text evidence="2">The sequence shown here is derived from an EMBL/GenBank/DDBJ whole genome shotgun (WGS) entry which is preliminary data.</text>
</comment>
<dbReference type="STRING" id="153971.AWC19_11515"/>
<protein>
    <recommendedName>
        <fullName evidence="4">Secreted protein</fullName>
    </recommendedName>
</protein>